<feature type="coiled-coil region" evidence="1">
    <location>
        <begin position="3"/>
        <end position="30"/>
    </location>
</feature>
<protein>
    <recommendedName>
        <fullName evidence="2">Restriction endonuclease type I HsdR N-terminal domain-containing protein</fullName>
    </recommendedName>
</protein>
<feature type="domain" description="Restriction endonuclease type I HsdR N-terminal" evidence="2">
    <location>
        <begin position="55"/>
        <end position="128"/>
    </location>
</feature>
<dbReference type="InterPro" id="IPR007409">
    <property type="entry name" value="Restrct_endonuc_type1_HsdR_N"/>
</dbReference>
<dbReference type="PIRSF" id="PIRSF035009">
    <property type="entry name" value="UCP035009_HSDR_N"/>
    <property type="match status" value="1"/>
</dbReference>
<dbReference type="Pfam" id="PF04313">
    <property type="entry name" value="HSDR_N"/>
    <property type="match status" value="1"/>
</dbReference>
<name>A0A8S5NN80_9CAUD</name>
<dbReference type="EMBL" id="BK015204">
    <property type="protein sequence ID" value="DAD95815.1"/>
    <property type="molecule type" value="Genomic_DNA"/>
</dbReference>
<dbReference type="GO" id="GO:0003677">
    <property type="term" value="F:DNA binding"/>
    <property type="evidence" value="ECO:0007669"/>
    <property type="project" value="UniProtKB-KW"/>
</dbReference>
<keyword evidence="1" id="KW-0175">Coiled coil</keyword>
<dbReference type="InterPro" id="IPR017035">
    <property type="entry name" value="UCP035009_HsdR_All3000-type"/>
</dbReference>
<accession>A0A8S5NN80</accession>
<dbReference type="GO" id="GO:0009307">
    <property type="term" value="P:DNA restriction-modification system"/>
    <property type="evidence" value="ECO:0007669"/>
    <property type="project" value="UniProtKB-KW"/>
</dbReference>
<reference evidence="3" key="1">
    <citation type="journal article" date="2021" name="Proc. Natl. Acad. Sci. U.S.A.">
        <title>A Catalog of Tens of Thousands of Viruses from Human Metagenomes Reveals Hidden Associations with Chronic Diseases.</title>
        <authorList>
            <person name="Tisza M.J."/>
            <person name="Buck C.B."/>
        </authorList>
    </citation>
    <scope>NUCLEOTIDE SEQUENCE</scope>
    <source>
        <strain evidence="3">Ct1is2</strain>
    </source>
</reference>
<dbReference type="GO" id="GO:0005524">
    <property type="term" value="F:ATP binding"/>
    <property type="evidence" value="ECO:0007669"/>
    <property type="project" value="UniProtKB-KW"/>
</dbReference>
<evidence type="ECO:0000256" key="1">
    <source>
        <dbReference type="SAM" id="Coils"/>
    </source>
</evidence>
<evidence type="ECO:0000313" key="3">
    <source>
        <dbReference type="EMBL" id="DAD95815.1"/>
    </source>
</evidence>
<dbReference type="GO" id="GO:0009035">
    <property type="term" value="F:type I site-specific deoxyribonuclease activity"/>
    <property type="evidence" value="ECO:0007669"/>
    <property type="project" value="UniProtKB-EC"/>
</dbReference>
<evidence type="ECO:0000259" key="2">
    <source>
        <dbReference type="Pfam" id="PF04313"/>
    </source>
</evidence>
<organism evidence="3">
    <name type="scientific">Siphoviridae sp. ct1is2</name>
    <dbReference type="NCBI Taxonomy" id="2826273"/>
    <lineage>
        <taxon>Viruses</taxon>
        <taxon>Duplodnaviria</taxon>
        <taxon>Heunggongvirae</taxon>
        <taxon>Uroviricota</taxon>
        <taxon>Caudoviricetes</taxon>
    </lineage>
</organism>
<dbReference type="Gene3D" id="3.90.1570.30">
    <property type="match status" value="1"/>
</dbReference>
<sequence>MELEKFKDDLKNLGKRVTNLKDNIATEEATKTSLIMPFFASLGYDIFNPTEFVPEFTADVGIKKGEKVDYAVVLDGKPMILVEAKSINEVLTKHDSQLFRYFGTTESKFGILTNGKEYKFFTDLDEPNKMDLTPFLSIDITKIKDSQIPELVKFHKDNFDIDKIISSASELKYLSNLKTYLDKEWENPSDDFVKYLLGEIYDGMKTKQTVDRFQPIIKKGLNQYIQEKVNDKLNAALKTSTTPDEVIIEDNDEEIIIKDGGEIVTTQEELESYTIVKIVLKDLISLDRLFYRDNKSYFNILLDDNIRKWILRVRIGSTTSKIELNNEEKTVFEIDSPIDIYNYSDDIINVTKKFL</sequence>
<proteinExistence type="predicted"/>